<dbReference type="OrthoDB" id="2849949at2759"/>
<proteinExistence type="predicted"/>
<evidence type="ECO:0000313" key="2">
    <source>
        <dbReference type="Proteomes" id="UP000284706"/>
    </source>
</evidence>
<reference evidence="1 2" key="1">
    <citation type="journal article" date="2018" name="Evol. Lett.">
        <title>Horizontal gene cluster transfer increased hallucinogenic mushroom diversity.</title>
        <authorList>
            <person name="Reynolds H.T."/>
            <person name="Vijayakumar V."/>
            <person name="Gluck-Thaler E."/>
            <person name="Korotkin H.B."/>
            <person name="Matheny P.B."/>
            <person name="Slot J.C."/>
        </authorList>
    </citation>
    <scope>NUCLEOTIDE SEQUENCE [LARGE SCALE GENOMIC DNA]</scope>
    <source>
        <strain evidence="1 2">SRW20</strain>
    </source>
</reference>
<comment type="caution">
    <text evidence="1">The sequence shown here is derived from an EMBL/GenBank/DDBJ whole genome shotgun (WGS) entry which is preliminary data.</text>
</comment>
<organism evidence="1 2">
    <name type="scientific">Gymnopilus dilepis</name>
    <dbReference type="NCBI Taxonomy" id="231916"/>
    <lineage>
        <taxon>Eukaryota</taxon>
        <taxon>Fungi</taxon>
        <taxon>Dikarya</taxon>
        <taxon>Basidiomycota</taxon>
        <taxon>Agaricomycotina</taxon>
        <taxon>Agaricomycetes</taxon>
        <taxon>Agaricomycetidae</taxon>
        <taxon>Agaricales</taxon>
        <taxon>Agaricineae</taxon>
        <taxon>Hymenogastraceae</taxon>
        <taxon>Gymnopilus</taxon>
    </lineage>
</organism>
<evidence type="ECO:0000313" key="1">
    <source>
        <dbReference type="EMBL" id="PPQ97217.1"/>
    </source>
</evidence>
<dbReference type="AlphaFoldDB" id="A0A409Y2H4"/>
<sequence length="460" mass="52507">MNADIFADRNALDHTRSISQVCKIWRDLMLNSPLLWGRLLDLDALCLGRQEWRCEVLRRTGQAPLSIRSEEATRRSISLTPQRILPPSENKEQKVPSTMEFFFSLLDNEWHRIERLSVRIGPYVTIPPEILSSTAPQLKVFEVYSISELDVPADLTLFDDRAPLLRVFRSRDLIFKPSASWLQNLQILEIGAQFRIPFVLDILKNTPKLEKLIYSGPYDEVIPEGTPAAPVFTLNPNLQHLTIGASVEACLYLISSIVPYHDYGLNISGSRLIPRVSFHGLSVYTERHFQVHIPTEVTLDLWNTFHFTSRNADTSYFTVMISCSRRSRDQLRILSALQLPTLTLVTTLHLAVPDYLQEEATSQVVEFLRLLPNLKVLDIKDSVCPYLMSIQQQTSDILLSSLDTLQVDILSEHVLDFLRLRRELGCPVAVLDLRKSAEPGVLRISLENLQRLTGLQVLWD</sequence>
<dbReference type="EMBL" id="NHYE01001276">
    <property type="protein sequence ID" value="PPQ97217.1"/>
    <property type="molecule type" value="Genomic_DNA"/>
</dbReference>
<dbReference type="Proteomes" id="UP000284706">
    <property type="component" value="Unassembled WGS sequence"/>
</dbReference>
<evidence type="ECO:0008006" key="3">
    <source>
        <dbReference type="Google" id="ProtNLM"/>
    </source>
</evidence>
<keyword evidence="2" id="KW-1185">Reference proteome</keyword>
<name>A0A409Y2H4_9AGAR</name>
<protein>
    <recommendedName>
        <fullName evidence="3">F-box domain-containing protein</fullName>
    </recommendedName>
</protein>
<dbReference type="InParanoid" id="A0A409Y2H4"/>
<accession>A0A409Y2H4</accession>
<gene>
    <name evidence="1" type="ORF">CVT26_000744</name>
</gene>